<evidence type="ECO:0000313" key="4">
    <source>
        <dbReference type="Proteomes" id="UP001626536"/>
    </source>
</evidence>
<keyword evidence="4" id="KW-1185">Reference proteome</keyword>
<feature type="region of interest" description="Disordered" evidence="1">
    <location>
        <begin position="1018"/>
        <end position="1054"/>
    </location>
</feature>
<dbReference type="RefSeq" id="WP_318655179.1">
    <property type="nucleotide sequence ID" value="NZ_CP136863.1"/>
</dbReference>
<dbReference type="Pfam" id="PF13604">
    <property type="entry name" value="AAA_30"/>
    <property type="match status" value="1"/>
</dbReference>
<reference evidence="3 4" key="1">
    <citation type="submission" date="2023-10" db="EMBL/GenBank/DDBJ databases">
        <title>Novel methanotroph of the genus Methylocapsa from a subarctic wetland.</title>
        <authorList>
            <person name="Belova S.E."/>
            <person name="Oshkin I.Y."/>
            <person name="Miroshnikov K."/>
            <person name="Dedysh S.N."/>
        </authorList>
    </citation>
    <scope>NUCLEOTIDE SEQUENCE [LARGE SCALE GENOMIC DNA]</scope>
    <source>
        <strain evidence="3 4">RX1</strain>
        <plasmid evidence="3 4">pRX1</plasmid>
    </source>
</reference>
<organism evidence="3 4">
    <name type="scientific">Methylocapsa polymorpha</name>
    <dbReference type="NCBI Taxonomy" id="3080828"/>
    <lineage>
        <taxon>Bacteria</taxon>
        <taxon>Pseudomonadati</taxon>
        <taxon>Pseudomonadota</taxon>
        <taxon>Alphaproteobacteria</taxon>
        <taxon>Hyphomicrobiales</taxon>
        <taxon>Beijerinckiaceae</taxon>
        <taxon>Methylocapsa</taxon>
    </lineage>
</organism>
<evidence type="ECO:0000313" key="3">
    <source>
        <dbReference type="EMBL" id="WOJ91751.1"/>
    </source>
</evidence>
<dbReference type="NCBIfam" id="NF041492">
    <property type="entry name" value="MobF"/>
    <property type="match status" value="1"/>
</dbReference>
<dbReference type="Gene3D" id="3.40.50.300">
    <property type="entry name" value="P-loop containing nucleotide triphosphate hydrolases"/>
    <property type="match status" value="1"/>
</dbReference>
<protein>
    <submittedName>
        <fullName evidence="3">MobF family relaxase</fullName>
    </submittedName>
</protein>
<dbReference type="InterPro" id="IPR014862">
    <property type="entry name" value="TrwC"/>
</dbReference>
<evidence type="ECO:0000256" key="1">
    <source>
        <dbReference type="SAM" id="MobiDB-lite"/>
    </source>
</evidence>
<proteinExistence type="predicted"/>
<evidence type="ECO:0000259" key="2">
    <source>
        <dbReference type="Pfam" id="PF08751"/>
    </source>
</evidence>
<geneLocation type="plasmid" evidence="3 4">
    <name>pRX1</name>
</geneLocation>
<dbReference type="SUPFAM" id="SSF52540">
    <property type="entry name" value="P-loop containing nucleoside triphosphate hydrolases"/>
    <property type="match status" value="2"/>
</dbReference>
<keyword evidence="3" id="KW-0614">Plasmid</keyword>
<gene>
    <name evidence="3" type="primary">mobF</name>
    <name evidence="3" type="ORF">RZS28_18660</name>
</gene>
<dbReference type="SUPFAM" id="SSF55464">
    <property type="entry name" value="Origin of replication-binding domain, RBD-like"/>
    <property type="match status" value="1"/>
</dbReference>
<dbReference type="Pfam" id="PF08751">
    <property type="entry name" value="TrwC"/>
    <property type="match status" value="1"/>
</dbReference>
<feature type="domain" description="TrwC relaxase" evidence="2">
    <location>
        <begin position="48"/>
        <end position="343"/>
    </location>
</feature>
<dbReference type="EMBL" id="CP136863">
    <property type="protein sequence ID" value="WOJ91751.1"/>
    <property type="molecule type" value="Genomic_DNA"/>
</dbReference>
<accession>A0ABZ0HXU2</accession>
<feature type="compositionally biased region" description="Pro residues" evidence="1">
    <location>
        <begin position="1042"/>
        <end position="1054"/>
    </location>
</feature>
<dbReference type="InterPro" id="IPR027417">
    <property type="entry name" value="P-loop_NTPase"/>
</dbReference>
<dbReference type="Proteomes" id="UP001626536">
    <property type="component" value="Plasmid pRX1"/>
</dbReference>
<name>A0ABZ0HXU2_9HYPH</name>
<sequence>MITFRKFAAGSNGKLIRMYFTETSPGEANEPALDAAGRLLDPGGRLTSYYTARNIGPIWRQDMPASVAQALGLDPNRAPQNEELDRLFEGKRADTGAAWSRNKREISGYDFTFSPHKSVTLAAEFAASPAESAAIREAIWRANEAAMRYIAQEIGYARRGNGGQDGAEPGDVGWVSFRHHIARPTLPVRDGRTGATYLMEAPIAGDPHDHIHNAMFNLVVTEDGRVGSLDTQRLHSRVHEFGAFAQAVLADELRRLGVSVGYDEKEQAVVALAIPQIAVETFSKSREQILGNAKAFADAQGLDWNEISAEKKAEILSQAGLAARLEKHGSKNDRDIWRSQADAIGWTHKTVLKEVEHPVLAAAERFERAYAFAAHHLAREFHTAAVIDHDKLRTYAARGLIAAGVAGGDKDIDHVVALIERKGIELKGENVSLVSAWLKTKSASGSTKEALRVTNSAQIRVEENLKREAARAALDKSGALPTAAIRQAIAGSGLDFESEPDHGAAQKAAIYALGRGGALTLLTGVAGAGKSTLLRPLVTAWKADTRFDARGREIIGVSTAWNQADQLQDTGIEWTRALDPFLKAVEKGEILPTRNTILVIDEISQIAPRPMLQLLDLQARTGMTIKALGDREQAQAIEAGDTIEIIRRALPKSERPEILSTIRQLKNRDREIAGLFRDANAKEALEMKRDDGTAILAGGDYDQVVARIADLYLTRRDILRAAGSKRGITISALTNEDAANISKAIRSRLKERGEIGANEIVYKAVAPGGDKDRRLFELPVAIGDSLRLYQRTRASVDGKNVPFGNNGHIVKIVSQNADGLVLEDKRGRIGEATWDNLIDKKTGRLVLGFGHALTIDAAQGLTSDEHINALPRGTAGITAFKAYVAESRAKGDTWTIISEAAVFEAEKRSRALGDAKPVEFADLWRRIGADMSEKPYKALALDLVDATRRARNRTVDSFISQSHTLHAWASQGHDAGRRARETAQEKTLSAKLADQIAALNEAVKRNVAQFRDAIQGVDAQLRGKRVEPQGPRQAPEAAPTAAPAPQPSSPSPGP</sequence>